<sequence>MNLNATEYEKFIIDNIENPKEIWNHAYSFQINDYERFLLNTLYSRESEMVKEELESAYDHRLNFEVSTNNFIKPINSFNDSLRWITRIKLCH</sequence>
<dbReference type="Proteomes" id="UP000289859">
    <property type="component" value="Unassembled WGS sequence"/>
</dbReference>
<evidence type="ECO:0000313" key="1">
    <source>
        <dbReference type="EMBL" id="RXG13023.1"/>
    </source>
</evidence>
<keyword evidence="2" id="KW-1185">Reference proteome</keyword>
<evidence type="ECO:0000313" key="2">
    <source>
        <dbReference type="Proteomes" id="UP000289859"/>
    </source>
</evidence>
<gene>
    <name evidence="1" type="ORF">DSM02_3817</name>
</gene>
<reference evidence="1 2" key="1">
    <citation type="submission" date="2018-07" db="EMBL/GenBank/DDBJ databases">
        <title>Leeuwenhoekiella genomics.</title>
        <authorList>
            <person name="Tahon G."/>
            <person name="Willems A."/>
        </authorList>
    </citation>
    <scope>NUCLEOTIDE SEQUENCE [LARGE SCALE GENOMIC DNA]</scope>
    <source>
        <strain evidence="1 2">LMG 29608</strain>
    </source>
</reference>
<protein>
    <submittedName>
        <fullName evidence="1">Uncharacterized protein</fullName>
    </submittedName>
</protein>
<comment type="caution">
    <text evidence="1">The sequence shown here is derived from an EMBL/GenBank/DDBJ whole genome shotgun (WGS) entry which is preliminary data.</text>
</comment>
<organism evidence="1 2">
    <name type="scientific">Leeuwenhoekiella polynyae</name>
    <dbReference type="NCBI Taxonomy" id="1550906"/>
    <lineage>
        <taxon>Bacteria</taxon>
        <taxon>Pseudomonadati</taxon>
        <taxon>Bacteroidota</taxon>
        <taxon>Flavobacteriia</taxon>
        <taxon>Flavobacteriales</taxon>
        <taxon>Flavobacteriaceae</taxon>
        <taxon>Leeuwenhoekiella</taxon>
    </lineage>
</organism>
<dbReference type="AlphaFoldDB" id="A0A4Q0NQT5"/>
<proteinExistence type="predicted"/>
<name>A0A4Q0NQT5_9FLAO</name>
<dbReference type="EMBL" id="QOVK01000028">
    <property type="protein sequence ID" value="RXG13023.1"/>
    <property type="molecule type" value="Genomic_DNA"/>
</dbReference>
<accession>A0A4Q0NQT5</accession>